<evidence type="ECO:0000256" key="3">
    <source>
        <dbReference type="ARBA" id="ARBA00012687"/>
    </source>
</evidence>
<dbReference type="SUPFAM" id="SSF53756">
    <property type="entry name" value="UDP-Glycosyltransferase/glycogen phosphorylase"/>
    <property type="match status" value="1"/>
</dbReference>
<evidence type="ECO:0000256" key="6">
    <source>
        <dbReference type="ARBA" id="ARBA00022556"/>
    </source>
</evidence>
<evidence type="ECO:0000256" key="11">
    <source>
        <dbReference type="HAMAP-Rule" id="MF_00392"/>
    </source>
</evidence>
<dbReference type="OrthoDB" id="9801642at2"/>
<evidence type="ECO:0000256" key="4">
    <source>
        <dbReference type="ARBA" id="ARBA00020902"/>
    </source>
</evidence>
<sequence length="429" mass="46572">MKRIRRIYLVAGELSGDTLGAGLMRALKQRHPEVEFRGIGGPGMIGEGIDSRFPLETLSVMGLVEVIKHLPELIRVRRTLKADALAWQPDIMIGIDAPDFNLGLERQLRESGITTAHYVSPSVWAWRQGRVKGIARSVDAMLTFLPFEAAFYTRHRVPVAFVGHPLADELPLVNDRKAARAALGLEGASDETTSLLALLPGSRANEIRFLGSTFLDSAERLCRARPGLRVVIPAATPQRREELCVLLSQRPALAGSVTLIDGRAREAMVAADVVLLASGTAALEAMFCHRSMLVAYRMAPATHWLAKRLVKSEWISLPNLIARETLVPELIQDEANAPAIAERLGAMLDDAEGRASLEARFAGMHAGLQRDASRRAAEAIEALVEGRPLPESVSSGSMPEGQPKAGPGERDTLGESATSEVVDDKRSER</sequence>
<dbReference type="GO" id="GO:0005543">
    <property type="term" value="F:phospholipid binding"/>
    <property type="evidence" value="ECO:0007669"/>
    <property type="project" value="TreeGrafter"/>
</dbReference>
<evidence type="ECO:0000313" key="14">
    <source>
        <dbReference type="Proteomes" id="UP000235803"/>
    </source>
</evidence>
<keyword evidence="14" id="KW-1185">Reference proteome</keyword>
<keyword evidence="8 11" id="KW-0808">Transferase</keyword>
<evidence type="ECO:0000256" key="2">
    <source>
        <dbReference type="ARBA" id="ARBA00007868"/>
    </source>
</evidence>
<dbReference type="UniPathway" id="UPA00973"/>
<keyword evidence="9 11" id="KW-0443">Lipid metabolism</keyword>
<comment type="caution">
    <text evidence="13">The sequence shown here is derived from an EMBL/GenBank/DDBJ whole genome shotgun (WGS) entry which is preliminary data.</text>
</comment>
<comment type="pathway">
    <text evidence="11">Bacterial outer membrane biogenesis; LPS lipid A biosynthesis.</text>
</comment>
<feature type="region of interest" description="Disordered" evidence="12">
    <location>
        <begin position="385"/>
        <end position="429"/>
    </location>
</feature>
<dbReference type="RefSeq" id="WP_102652754.1">
    <property type="nucleotide sequence ID" value="NZ_PNRF01000013.1"/>
</dbReference>
<keyword evidence="5 11" id="KW-0444">Lipid biosynthesis</keyword>
<proteinExistence type="inferred from homology"/>
<dbReference type="PANTHER" id="PTHR30372:SF4">
    <property type="entry name" value="LIPID-A-DISACCHARIDE SYNTHASE, MITOCHONDRIAL-RELATED"/>
    <property type="match status" value="1"/>
</dbReference>
<reference evidence="13 14" key="1">
    <citation type="submission" date="2018-01" db="EMBL/GenBank/DDBJ databases">
        <title>Halomonas endophytica sp. nov., isolated from storage liquid in the stems of Populus euphratica.</title>
        <authorList>
            <person name="Chen C."/>
        </authorList>
    </citation>
    <scope>NUCLEOTIDE SEQUENCE [LARGE SCALE GENOMIC DNA]</scope>
    <source>
        <strain evidence="13 14">MC28</strain>
    </source>
</reference>
<dbReference type="GO" id="GO:0016020">
    <property type="term" value="C:membrane"/>
    <property type="evidence" value="ECO:0007669"/>
    <property type="project" value="GOC"/>
</dbReference>
<keyword evidence="7 11" id="KW-0328">Glycosyltransferase</keyword>
<comment type="function">
    <text evidence="1 11">Condensation of UDP-2,3-diacylglucosamine and 2,3-diacylglucosamine-1-phosphate to form lipid A disaccharide, a precursor of lipid A, a phosphorylated glycolipid that anchors the lipopolysaccharide to the outer membrane of the cell.</text>
</comment>
<dbReference type="EMBL" id="PNRF01000013">
    <property type="protein sequence ID" value="PMR76181.1"/>
    <property type="molecule type" value="Genomic_DNA"/>
</dbReference>
<evidence type="ECO:0000256" key="7">
    <source>
        <dbReference type="ARBA" id="ARBA00022676"/>
    </source>
</evidence>
<evidence type="ECO:0000256" key="1">
    <source>
        <dbReference type="ARBA" id="ARBA00002056"/>
    </source>
</evidence>
<comment type="similarity">
    <text evidence="2 11">Belongs to the LpxB family.</text>
</comment>
<evidence type="ECO:0000256" key="9">
    <source>
        <dbReference type="ARBA" id="ARBA00023098"/>
    </source>
</evidence>
<dbReference type="InterPro" id="IPR003835">
    <property type="entry name" value="Glyco_trans_19"/>
</dbReference>
<dbReference type="GO" id="GO:0008915">
    <property type="term" value="F:lipid-A-disaccharide synthase activity"/>
    <property type="evidence" value="ECO:0007669"/>
    <property type="project" value="UniProtKB-UniRule"/>
</dbReference>
<dbReference type="EC" id="2.4.1.182" evidence="3 11"/>
<name>A0A2N7U6Z4_9GAMM</name>
<comment type="catalytic activity">
    <reaction evidence="10 11">
        <text>a lipid X + a UDP-2-N,3-O-bis[(3R)-3-hydroxyacyl]-alpha-D-glucosamine = a lipid A disaccharide + UDP + H(+)</text>
        <dbReference type="Rhea" id="RHEA:67828"/>
        <dbReference type="ChEBI" id="CHEBI:15378"/>
        <dbReference type="ChEBI" id="CHEBI:58223"/>
        <dbReference type="ChEBI" id="CHEBI:137748"/>
        <dbReference type="ChEBI" id="CHEBI:176338"/>
        <dbReference type="ChEBI" id="CHEBI:176343"/>
        <dbReference type="EC" id="2.4.1.182"/>
    </reaction>
</comment>
<accession>A0A2N7U6Z4</accession>
<dbReference type="Pfam" id="PF02684">
    <property type="entry name" value="LpxB"/>
    <property type="match status" value="1"/>
</dbReference>
<keyword evidence="6 11" id="KW-0441">Lipid A biosynthesis</keyword>
<evidence type="ECO:0000256" key="12">
    <source>
        <dbReference type="SAM" id="MobiDB-lite"/>
    </source>
</evidence>
<evidence type="ECO:0000256" key="8">
    <source>
        <dbReference type="ARBA" id="ARBA00022679"/>
    </source>
</evidence>
<evidence type="ECO:0000313" key="13">
    <source>
        <dbReference type="EMBL" id="PMR76181.1"/>
    </source>
</evidence>
<dbReference type="HAMAP" id="MF_00392">
    <property type="entry name" value="LpxB"/>
    <property type="match status" value="1"/>
</dbReference>
<dbReference type="AlphaFoldDB" id="A0A2N7U6Z4"/>
<gene>
    <name evidence="11" type="primary">lpxB</name>
    <name evidence="13" type="ORF">C1H69_07340</name>
</gene>
<dbReference type="NCBIfam" id="TIGR00215">
    <property type="entry name" value="lpxB"/>
    <property type="match status" value="1"/>
</dbReference>
<dbReference type="Proteomes" id="UP000235803">
    <property type="component" value="Unassembled WGS sequence"/>
</dbReference>
<evidence type="ECO:0000256" key="10">
    <source>
        <dbReference type="ARBA" id="ARBA00048975"/>
    </source>
</evidence>
<dbReference type="GO" id="GO:0009245">
    <property type="term" value="P:lipid A biosynthetic process"/>
    <property type="evidence" value="ECO:0007669"/>
    <property type="project" value="UniProtKB-UniRule"/>
</dbReference>
<organism evidence="13 14">
    <name type="scientific">Billgrantia endophytica</name>
    <dbReference type="NCBI Taxonomy" id="2033802"/>
    <lineage>
        <taxon>Bacteria</taxon>
        <taxon>Pseudomonadati</taxon>
        <taxon>Pseudomonadota</taxon>
        <taxon>Gammaproteobacteria</taxon>
        <taxon>Oceanospirillales</taxon>
        <taxon>Halomonadaceae</taxon>
        <taxon>Billgrantia</taxon>
    </lineage>
</organism>
<dbReference type="PANTHER" id="PTHR30372">
    <property type="entry name" value="LIPID-A-DISACCHARIDE SYNTHASE"/>
    <property type="match status" value="1"/>
</dbReference>
<evidence type="ECO:0000256" key="5">
    <source>
        <dbReference type="ARBA" id="ARBA00022516"/>
    </source>
</evidence>
<protein>
    <recommendedName>
        <fullName evidence="4 11">Lipid-A-disaccharide synthase</fullName>
        <ecNumber evidence="3 11">2.4.1.182</ecNumber>
    </recommendedName>
</protein>